<proteinExistence type="predicted"/>
<dbReference type="InterPro" id="IPR038330">
    <property type="entry name" value="TspO/MBR-related_sf"/>
</dbReference>
<feature type="transmembrane region" description="Helical" evidence="1">
    <location>
        <begin position="12"/>
        <end position="32"/>
    </location>
</feature>
<keyword evidence="3" id="KW-1185">Reference proteome</keyword>
<dbReference type="AlphaFoldDB" id="A0A1U7J4C0"/>
<evidence type="ECO:0000313" key="3">
    <source>
        <dbReference type="Proteomes" id="UP000185557"/>
    </source>
</evidence>
<feature type="transmembrane region" description="Helical" evidence="1">
    <location>
        <begin position="60"/>
        <end position="81"/>
    </location>
</feature>
<keyword evidence="1" id="KW-1133">Transmembrane helix</keyword>
<dbReference type="EMBL" id="MRCG01000010">
    <property type="protein sequence ID" value="OKH47209.1"/>
    <property type="molecule type" value="Genomic_DNA"/>
</dbReference>
<reference evidence="2 3" key="1">
    <citation type="submission" date="2016-11" db="EMBL/GenBank/DDBJ databases">
        <title>Draft Genome Sequences of Nine Cyanobacterial Strains from Diverse Habitats.</title>
        <authorList>
            <person name="Zhu T."/>
            <person name="Hou S."/>
            <person name="Lu X."/>
            <person name="Hess W.R."/>
        </authorList>
    </citation>
    <scope>NUCLEOTIDE SEQUENCE [LARGE SCALE GENOMIC DNA]</scope>
    <source>
        <strain evidence="2 3">NIES-30</strain>
    </source>
</reference>
<protein>
    <recommendedName>
        <fullName evidence="4">Tryptophan-rich sensory protein</fullName>
    </recommendedName>
</protein>
<accession>A0A1U7J4C0</accession>
<feature type="transmembrane region" description="Helical" evidence="1">
    <location>
        <begin position="158"/>
        <end position="185"/>
    </location>
</feature>
<evidence type="ECO:0000256" key="1">
    <source>
        <dbReference type="SAM" id="Phobius"/>
    </source>
</evidence>
<feature type="transmembrane region" description="Helical" evidence="1">
    <location>
        <begin position="93"/>
        <end position="110"/>
    </location>
</feature>
<dbReference type="RefSeq" id="WP_073609157.1">
    <property type="nucleotide sequence ID" value="NZ_MRCG01000010.1"/>
</dbReference>
<gene>
    <name evidence="2" type="ORF">NIES30_14715</name>
</gene>
<dbReference type="PANTHER" id="PTHR33802">
    <property type="entry name" value="SI:CH211-161H7.5-RELATED"/>
    <property type="match status" value="1"/>
</dbReference>
<feature type="transmembrane region" description="Helical" evidence="1">
    <location>
        <begin position="116"/>
        <end position="137"/>
    </location>
</feature>
<evidence type="ECO:0008006" key="4">
    <source>
        <dbReference type="Google" id="ProtNLM"/>
    </source>
</evidence>
<dbReference type="STRING" id="549789.NIES30_14715"/>
<feature type="transmembrane region" description="Helical" evidence="1">
    <location>
        <begin position="220"/>
        <end position="236"/>
    </location>
</feature>
<organism evidence="2 3">
    <name type="scientific">Phormidium tenue NIES-30</name>
    <dbReference type="NCBI Taxonomy" id="549789"/>
    <lineage>
        <taxon>Bacteria</taxon>
        <taxon>Bacillati</taxon>
        <taxon>Cyanobacteriota</taxon>
        <taxon>Cyanophyceae</taxon>
        <taxon>Oscillatoriophycideae</taxon>
        <taxon>Oscillatoriales</taxon>
        <taxon>Oscillatoriaceae</taxon>
        <taxon>Phormidium</taxon>
    </lineage>
</organism>
<evidence type="ECO:0000313" key="2">
    <source>
        <dbReference type="EMBL" id="OKH47209.1"/>
    </source>
</evidence>
<keyword evidence="1" id="KW-0812">Transmembrane</keyword>
<dbReference type="Proteomes" id="UP000185557">
    <property type="component" value="Unassembled WGS sequence"/>
</dbReference>
<dbReference type="PANTHER" id="PTHR33802:SF1">
    <property type="entry name" value="XK-RELATED PROTEIN"/>
    <property type="match status" value="1"/>
</dbReference>
<feature type="transmembrane region" description="Helical" evidence="1">
    <location>
        <begin position="242"/>
        <end position="261"/>
    </location>
</feature>
<keyword evidence="1" id="KW-0472">Membrane</keyword>
<comment type="caution">
    <text evidence="2">The sequence shown here is derived from an EMBL/GenBank/DDBJ whole genome shotgun (WGS) entry which is preliminary data.</text>
</comment>
<dbReference type="Gene3D" id="1.20.1260.100">
    <property type="entry name" value="TspO/MBR protein"/>
    <property type="match status" value="1"/>
</dbReference>
<name>A0A1U7J4C0_9CYAN</name>
<feature type="transmembrane region" description="Helical" evidence="1">
    <location>
        <begin position="191"/>
        <end position="213"/>
    </location>
</feature>
<sequence>MDAPSNRANSGTGLAVATAIAIAAAVVFNTLFNRFPPGGQNVGQIANTVLEGVLITPANYAFAIWGLIYLGLFAYAIYQFHPERRREPQLQRVNKLLIVACVAQTIWIWLFSLQQFGWSILAMLGILIPLIGIYLTLHIGLDGQRPALGHRVSRRRRWMAHIPFSLYLGWIAVATIVNVASALYASSWDGWGISSVTWTVAMIVVAAIVAEVVIYQRGDIAFTLVFVWALVAIAVRQSDIPAIHWMALIAAGVLVFWLMLVKRGWPKRSQE</sequence>